<proteinExistence type="predicted"/>
<dbReference type="EMBL" id="JAJEQF010000041">
    <property type="protein sequence ID" value="MCC2168609.1"/>
    <property type="molecule type" value="Genomic_DNA"/>
</dbReference>
<dbReference type="SUPFAM" id="SSF53448">
    <property type="entry name" value="Nucleotide-diphospho-sugar transferases"/>
    <property type="match status" value="1"/>
</dbReference>
<dbReference type="InterPro" id="IPR029044">
    <property type="entry name" value="Nucleotide-diphossugar_trans"/>
</dbReference>
<dbReference type="Gene3D" id="3.90.550.10">
    <property type="entry name" value="Spore Coat Polysaccharide Biosynthesis Protein SpsA, Chain A"/>
    <property type="match status" value="1"/>
</dbReference>
<dbReference type="GO" id="GO:0016757">
    <property type="term" value="F:glycosyltransferase activity"/>
    <property type="evidence" value="ECO:0007669"/>
    <property type="project" value="UniProtKB-KW"/>
</dbReference>
<accession>A0AAE3AZ55</accession>
<evidence type="ECO:0000313" key="2">
    <source>
        <dbReference type="EMBL" id="MCC2168609.1"/>
    </source>
</evidence>
<sequence length="266" mass="30588">MKLQILVSSLNQEVKSLAEKMNLQADTILINQCNENRYEEWTQDGHQIRCYHLAERGVGLSRNNALLRADADLCLFSDEDIVYDDGAVERIIEGFEQHPEADMLLFNVRVQESRFTYWNSFYKRVRWYNCGRYPAYSFALRTAKMHEKNLTYSLLFGGGAKYANGEDSLFIHDCLKAGLKVYSIPVEIGEEQPRPSTWFFGFDRKFFHDRGVLYHVLYGKLAAVMGFRFLLKNKSNMNSESCPEGLTFDEAKKALLSGIRDAKGGL</sequence>
<comment type="caution">
    <text evidence="2">The sequence shown here is derived from an EMBL/GenBank/DDBJ whole genome shotgun (WGS) entry which is preliminary data.</text>
</comment>
<feature type="domain" description="Glycosyltransferase 2-like" evidence="1">
    <location>
        <begin position="14"/>
        <end position="122"/>
    </location>
</feature>
<keyword evidence="3" id="KW-1185">Reference proteome</keyword>
<gene>
    <name evidence="2" type="ORF">LKD45_13060</name>
</gene>
<protein>
    <submittedName>
        <fullName evidence="2">Glycosyltransferase</fullName>
        <ecNumber evidence="2">2.4.-.-</ecNumber>
    </submittedName>
</protein>
<dbReference type="InterPro" id="IPR001173">
    <property type="entry name" value="Glyco_trans_2-like"/>
</dbReference>
<dbReference type="RefSeq" id="WP_118762187.1">
    <property type="nucleotide sequence ID" value="NZ_JAJEQF010000041.1"/>
</dbReference>
<reference evidence="2 3" key="1">
    <citation type="submission" date="2021-10" db="EMBL/GenBank/DDBJ databases">
        <title>Anaerobic single-cell dispensing facilitates the cultivation of human gut bacteria.</title>
        <authorList>
            <person name="Afrizal A."/>
        </authorList>
    </citation>
    <scope>NUCLEOTIDE SEQUENCE [LARGE SCALE GENOMIC DNA]</scope>
    <source>
        <strain evidence="2 3">CLA-AA-H244</strain>
    </source>
</reference>
<dbReference type="Pfam" id="PF00535">
    <property type="entry name" value="Glycos_transf_2"/>
    <property type="match status" value="1"/>
</dbReference>
<dbReference type="EC" id="2.4.-.-" evidence="2"/>
<organism evidence="2 3">
    <name type="scientific">Gallintestinimicrobium propionicum</name>
    <dbReference type="NCBI Taxonomy" id="2981770"/>
    <lineage>
        <taxon>Bacteria</taxon>
        <taxon>Bacillati</taxon>
        <taxon>Bacillota</taxon>
        <taxon>Clostridia</taxon>
        <taxon>Lachnospirales</taxon>
        <taxon>Lachnospiraceae</taxon>
        <taxon>Gallintestinimicrobium</taxon>
    </lineage>
</organism>
<evidence type="ECO:0000313" key="3">
    <source>
        <dbReference type="Proteomes" id="UP001199355"/>
    </source>
</evidence>
<dbReference type="AlphaFoldDB" id="A0AAE3AZ55"/>
<dbReference type="Proteomes" id="UP001199355">
    <property type="component" value="Unassembled WGS sequence"/>
</dbReference>
<keyword evidence="2" id="KW-0328">Glycosyltransferase</keyword>
<name>A0AAE3AZ55_9FIRM</name>
<evidence type="ECO:0000259" key="1">
    <source>
        <dbReference type="Pfam" id="PF00535"/>
    </source>
</evidence>
<keyword evidence="2" id="KW-0808">Transferase</keyword>